<sequence length="74" mass="8398">MEYCLSGFNGERLDPVKRHYHPGNGYRGYSPVLGRFTRPDLYNPFGKGGINPYVYCTGDPINRDDPSDHFSQGK</sequence>
<proteinExistence type="predicted"/>
<name>A0A291E6J6_9ENTR</name>
<dbReference type="Gene3D" id="2.180.10.10">
    <property type="entry name" value="RHS repeat-associated core"/>
    <property type="match status" value="1"/>
</dbReference>
<dbReference type="RefSeq" id="WP_082763287.1">
    <property type="nucleotide sequence ID" value="NZ_CP023526.1"/>
</dbReference>
<dbReference type="InterPro" id="IPR022385">
    <property type="entry name" value="Rhs_assc_core"/>
</dbReference>
<reference evidence="1 2" key="1">
    <citation type="submission" date="2017-09" db="EMBL/GenBank/DDBJ databases">
        <title>FDA dAtabase for Regulatory Grade micrObial Sequences (FDA-ARGOS): Supporting development and validation of Infectious Disease Dx tests.</title>
        <authorList>
            <person name="Minogue T."/>
            <person name="Wolcott M."/>
            <person name="Wasieloski L."/>
            <person name="Aguilar W."/>
            <person name="Moore D."/>
            <person name="Tallon L."/>
            <person name="Sadzewicz L."/>
            <person name="Ott S."/>
            <person name="Zhao X."/>
            <person name="Nagaraj S."/>
            <person name="Vavikolanu K."/>
            <person name="Aluvathingal J."/>
            <person name="Nadendla S."/>
            <person name="Sichtig H."/>
        </authorList>
    </citation>
    <scope>NUCLEOTIDE SEQUENCE [LARGE SCALE GENOMIC DNA]</scope>
    <source>
        <strain evidence="1 2">FDAARGOS_392</strain>
        <plasmid evidence="2">Plasmid unnamed</plasmid>
    </source>
</reference>
<dbReference type="Proteomes" id="UP000217979">
    <property type="component" value="Plasmid unnamed"/>
</dbReference>
<evidence type="ECO:0000313" key="2">
    <source>
        <dbReference type="Proteomes" id="UP000217979"/>
    </source>
</evidence>
<geneLocation type="plasmid" evidence="1">
    <name>unnamed</name>
</geneLocation>
<evidence type="ECO:0000313" key="1">
    <source>
        <dbReference type="EMBL" id="ATF95542.1"/>
    </source>
</evidence>
<accession>A0A291E6J6</accession>
<dbReference type="AlphaFoldDB" id="A0A291E6J6"/>
<gene>
    <name evidence="1" type="ORF">CO704_25755</name>
</gene>
<evidence type="ECO:0008006" key="3">
    <source>
        <dbReference type="Google" id="ProtNLM"/>
    </source>
</evidence>
<organism evidence="1 2">
    <name type="scientific">Cedecea neteri</name>
    <dbReference type="NCBI Taxonomy" id="158822"/>
    <lineage>
        <taxon>Bacteria</taxon>
        <taxon>Pseudomonadati</taxon>
        <taxon>Pseudomonadota</taxon>
        <taxon>Gammaproteobacteria</taxon>
        <taxon>Enterobacterales</taxon>
        <taxon>Enterobacteriaceae</taxon>
        <taxon>Cedecea</taxon>
    </lineage>
</organism>
<keyword evidence="1" id="KW-0614">Plasmid</keyword>
<dbReference type="NCBIfam" id="TIGR03696">
    <property type="entry name" value="Rhs_assc_core"/>
    <property type="match status" value="1"/>
</dbReference>
<dbReference type="EMBL" id="CP023526">
    <property type="protein sequence ID" value="ATF95542.1"/>
    <property type="molecule type" value="Genomic_DNA"/>
</dbReference>
<protein>
    <recommendedName>
        <fullName evidence="3">RHS repeat-associated core domain-containing protein</fullName>
    </recommendedName>
</protein>